<evidence type="ECO:0000313" key="2">
    <source>
        <dbReference type="EMBL" id="TQN74156.1"/>
    </source>
</evidence>
<evidence type="ECO:0000313" key="3">
    <source>
        <dbReference type="Proteomes" id="UP000326340"/>
    </source>
</evidence>
<protein>
    <submittedName>
        <fullName evidence="2">Uncharacterized protein</fullName>
    </submittedName>
</protein>
<comment type="caution">
    <text evidence="2">The sequence shown here is derived from an EMBL/GenBank/DDBJ whole genome shotgun (WGS) entry which is preliminary data.</text>
</comment>
<feature type="compositionally biased region" description="Low complexity" evidence="1">
    <location>
        <begin position="133"/>
        <end position="147"/>
    </location>
</feature>
<feature type="region of interest" description="Disordered" evidence="1">
    <location>
        <begin position="1"/>
        <end position="41"/>
    </location>
</feature>
<feature type="region of interest" description="Disordered" evidence="1">
    <location>
        <begin position="109"/>
        <end position="152"/>
    </location>
</feature>
<feature type="compositionally biased region" description="Pro residues" evidence="1">
    <location>
        <begin position="668"/>
        <end position="680"/>
    </location>
</feature>
<name>A0A5Q4C5L6_9PEZI</name>
<sequence length="1081" mass="116975">MVPQERPDPHHIHRGTIPSALDADKHPASSNTAMSPAHNHHHRSLLSATDAALNFAASFHRDAQTCRSTLERRRLHETYRDKILAVDGIAANVAAALLPLLSGTVQNSLQHHKDDNDDDDDDDEDEKDDYGMGTVTGTVTGTDNDNNPSRWSDFDRLAQRGRRMRDRESQHLQHRSGIIAAWGPECFGHYGWHALPLPLLRQLHDLAVLVPRWGDVVELLNAKMLARHELRVVGGRNKALRVGEHSPASKVQAAHSPVERSDILAALEWAQRGVKRAARRINGAPIREFGLKRDAFGMVVPLDECGTEDGNEDAVDDEDEDENEVDGDDEDAEGVEDDANDGHGLVGPLTRPTKRTRLSASSTRYGLSVSPDVKKSRGARCGRACGSHSPGSESEEPEETELLEQSEESGAETGDQAFGDGSGDSDRISAGASRRMEQGMDNVIHVVVGTTEQSILSDGPGDVQEARMGNTAGRGVRANTPGLASWPEDEETISVADEQPRDATSPEDTERGVESEEKSGGDESMASTAAKDGTEEETTRTSKSRDKHRCGLEDSDDGYQGDSGSPETAVAHPQGIQEEMTPRTIFPGPTPVSDAVTGQTRAGRPSALQGPANHPVADRTLASSLNTGATVSKLGHYLSPPLTGGSEGTGPTPVAPGSGPVSTGSNAPLPPPPPPPPPLQQKPQRQQQTILQTLQARHADTIRRLIRDLRRPHASEEVSRHRRLQLDWLGPERWARIYAAPDPCGRRLGPGCVSSPDEADVWYLTWASFREHAEAGGVFGRPVVVRQEFQDSGAYDVVDYVDMLWQRFPEKQVDVQDGATGATSSMSLVEYCLAVADVDLGSADAAAAISSVTNLRRLARADEPLLSRLPRFRLLSTLADRVAGTVGRGGGHPIMNDVQGCLGFDLLSFAGAFSGSYVDPLVGSWTRCLSGVQIVAVATDLDDADWRRFAREGRGWAPPGGVGGRLMVLEQDDVLFMPPGLRAVRATFAPEPCLMEGGMLWDECSIGEILEGLVWVVENRAYADDSIHMAFQLFPLVDALERWLDDENYVGRPSSEAAAAERYQTVKAGIRTLRALLRVTP</sequence>
<accession>A0A5Q4C5L6</accession>
<reference evidence="2 3" key="1">
    <citation type="journal article" date="2019" name="Sci. Rep.">
        <title>Colletotrichum shisoi sp. nov., an anthracnose pathogen of Perilla frutescens in Japan: molecular phylogenetic, morphological and genomic evidence.</title>
        <authorList>
            <person name="Gan P."/>
            <person name="Tsushima A."/>
            <person name="Hiroyama R."/>
            <person name="Narusaka M."/>
            <person name="Takano Y."/>
            <person name="Narusaka Y."/>
            <person name="Kawaradani M."/>
            <person name="Damm U."/>
            <person name="Shirasu K."/>
        </authorList>
    </citation>
    <scope>NUCLEOTIDE SEQUENCE [LARGE SCALE GENOMIC DNA]</scope>
    <source>
        <strain evidence="2 3">PG-2018a</strain>
    </source>
</reference>
<proteinExistence type="predicted"/>
<feature type="compositionally biased region" description="Basic and acidic residues" evidence="1">
    <location>
        <begin position="508"/>
        <end position="521"/>
    </location>
</feature>
<feature type="compositionally biased region" description="Acidic residues" evidence="1">
    <location>
        <begin position="116"/>
        <end position="128"/>
    </location>
</feature>
<dbReference type="AlphaFoldDB" id="A0A5Q4C5L6"/>
<dbReference type="Proteomes" id="UP000326340">
    <property type="component" value="Unassembled WGS sequence"/>
</dbReference>
<keyword evidence="3" id="KW-1185">Reference proteome</keyword>
<feature type="region of interest" description="Disordered" evidence="1">
    <location>
        <begin position="636"/>
        <end position="689"/>
    </location>
</feature>
<gene>
    <name evidence="2" type="ORF">CSHISOI_01296</name>
</gene>
<feature type="region of interest" description="Disordered" evidence="1">
    <location>
        <begin position="302"/>
        <end position="616"/>
    </location>
</feature>
<dbReference type="EMBL" id="PUHP01000052">
    <property type="protein sequence ID" value="TQN74156.1"/>
    <property type="molecule type" value="Genomic_DNA"/>
</dbReference>
<feature type="compositionally biased region" description="Basic and acidic residues" evidence="1">
    <location>
        <begin position="537"/>
        <end position="552"/>
    </location>
</feature>
<organism evidence="2 3">
    <name type="scientific">Colletotrichum shisoi</name>
    <dbReference type="NCBI Taxonomy" id="2078593"/>
    <lineage>
        <taxon>Eukaryota</taxon>
        <taxon>Fungi</taxon>
        <taxon>Dikarya</taxon>
        <taxon>Ascomycota</taxon>
        <taxon>Pezizomycotina</taxon>
        <taxon>Sordariomycetes</taxon>
        <taxon>Hypocreomycetidae</taxon>
        <taxon>Glomerellales</taxon>
        <taxon>Glomerellaceae</taxon>
        <taxon>Colletotrichum</taxon>
        <taxon>Colletotrichum destructivum species complex</taxon>
    </lineage>
</organism>
<feature type="compositionally biased region" description="Acidic residues" evidence="1">
    <location>
        <begin position="393"/>
        <end position="410"/>
    </location>
</feature>
<dbReference type="OrthoDB" id="4588818at2759"/>
<feature type="compositionally biased region" description="Basic and acidic residues" evidence="1">
    <location>
        <begin position="1"/>
        <end position="10"/>
    </location>
</feature>
<feature type="compositionally biased region" description="Acidic residues" evidence="1">
    <location>
        <begin position="305"/>
        <end position="339"/>
    </location>
</feature>
<evidence type="ECO:0000256" key="1">
    <source>
        <dbReference type="SAM" id="MobiDB-lite"/>
    </source>
</evidence>